<name>A0ABX0REI3_9GAMM</name>
<keyword evidence="2" id="KW-1185">Reference proteome</keyword>
<evidence type="ECO:0000313" key="2">
    <source>
        <dbReference type="Proteomes" id="UP001515683"/>
    </source>
</evidence>
<protein>
    <submittedName>
        <fullName evidence="1">Uncharacterized protein</fullName>
    </submittedName>
</protein>
<gene>
    <name evidence="1" type="ORF">F3J40_19495</name>
</gene>
<proteinExistence type="predicted"/>
<evidence type="ECO:0000313" key="1">
    <source>
        <dbReference type="EMBL" id="NIF23768.1"/>
    </source>
</evidence>
<organism evidence="1 2">
    <name type="scientific">Candidatus Pantoea multigeneris</name>
    <dbReference type="NCBI Taxonomy" id="2608357"/>
    <lineage>
        <taxon>Bacteria</taxon>
        <taxon>Pseudomonadati</taxon>
        <taxon>Pseudomonadota</taxon>
        <taxon>Gammaproteobacteria</taxon>
        <taxon>Enterobacterales</taxon>
        <taxon>Erwiniaceae</taxon>
        <taxon>Pantoea</taxon>
    </lineage>
</organism>
<dbReference type="Proteomes" id="UP001515683">
    <property type="component" value="Unassembled WGS sequence"/>
</dbReference>
<accession>A0ABX0REI3</accession>
<sequence length="89" mass="10254">MLSDLSWRALHPLINQTIADMLNEQQTVDVRSLRSRLHQLAETESDELMVLCYWQASKVLQRLPATVSGEQLMQAARHAFRSPLNHELD</sequence>
<comment type="caution">
    <text evidence="1">The sequence shown here is derived from an EMBL/GenBank/DDBJ whole genome shotgun (WGS) entry which is preliminary data.</text>
</comment>
<dbReference type="EMBL" id="VWXF01000010">
    <property type="protein sequence ID" value="NIF23768.1"/>
    <property type="molecule type" value="Genomic_DNA"/>
</dbReference>
<reference evidence="1 2" key="1">
    <citation type="journal article" date="2019" name="bioRxiv">
        <title>Bacteria contribute to plant secondary compound degradation in a generalist herbivore system.</title>
        <authorList>
            <person name="Francoeur C.B."/>
            <person name="Khadempour L."/>
            <person name="Moreira-Soto R.D."/>
            <person name="Gotting K."/>
            <person name="Book A.J."/>
            <person name="Pinto-Tomas A.A."/>
            <person name="Keefover-Ring K."/>
            <person name="Currie C.R."/>
        </authorList>
    </citation>
    <scope>NUCLEOTIDE SEQUENCE [LARGE SCALE GENOMIC DNA]</scope>
    <source>
        <strain evidence="1">Acro-835</strain>
    </source>
</reference>